<reference evidence="1 2" key="1">
    <citation type="submission" date="2018-11" db="EMBL/GenBank/DDBJ databases">
        <authorList>
            <consortium name="Pathogen Informatics"/>
        </authorList>
    </citation>
    <scope>NUCLEOTIDE SEQUENCE [LARGE SCALE GENOMIC DNA]</scope>
</reference>
<evidence type="ECO:0000313" key="2">
    <source>
        <dbReference type="Proteomes" id="UP000274756"/>
    </source>
</evidence>
<name>A0A3P7Q8X1_DRAME</name>
<accession>A0A3P7Q8X1</accession>
<dbReference type="Proteomes" id="UP000274756">
    <property type="component" value="Unassembled WGS sequence"/>
</dbReference>
<evidence type="ECO:0000313" key="1">
    <source>
        <dbReference type="EMBL" id="VDN52091.1"/>
    </source>
</evidence>
<organism evidence="1 2">
    <name type="scientific">Dracunculus medinensis</name>
    <name type="common">Guinea worm</name>
    <dbReference type="NCBI Taxonomy" id="318479"/>
    <lineage>
        <taxon>Eukaryota</taxon>
        <taxon>Metazoa</taxon>
        <taxon>Ecdysozoa</taxon>
        <taxon>Nematoda</taxon>
        <taxon>Chromadorea</taxon>
        <taxon>Rhabditida</taxon>
        <taxon>Spirurina</taxon>
        <taxon>Dracunculoidea</taxon>
        <taxon>Dracunculidae</taxon>
        <taxon>Dracunculus</taxon>
    </lineage>
</organism>
<dbReference type="OrthoDB" id="5864052at2759"/>
<dbReference type="AlphaFoldDB" id="A0A3P7Q8X1"/>
<dbReference type="EMBL" id="UYYG01000044">
    <property type="protein sequence ID" value="VDN52091.1"/>
    <property type="molecule type" value="Genomic_DNA"/>
</dbReference>
<keyword evidence="2" id="KW-1185">Reference proteome</keyword>
<sequence length="239" mass="26840">MSGLEIERLQYETGLSVIGDYRTSEHNPKWKCTDSVAAEIGAQLALNKIDYTNRILSELSDLQKLEATCRLYEGKISTLNECPMNDQVHPSAIIVLLPLICHDRYKILANMRECSSTMEEAIGEKCQKYCASRLLKGFDATSPYSCEFASCTANCINAQVRECDNSREVSNLYNELAGWQLLMGMENSFNGDSELTYRYLASADFPKYCHDMITRTLIASSGQSTFEQKKTGNTENESP</sequence>
<protein>
    <recommendedName>
        <fullName evidence="3">CPG4 domain-containing protein</fullName>
    </recommendedName>
</protein>
<proteinExistence type="predicted"/>
<gene>
    <name evidence="1" type="ORF">DME_LOCUS2064</name>
</gene>
<evidence type="ECO:0008006" key="3">
    <source>
        <dbReference type="Google" id="ProtNLM"/>
    </source>
</evidence>